<evidence type="ECO:0000313" key="7">
    <source>
        <dbReference type="EMBL" id="AHJ34445.1"/>
    </source>
</evidence>
<accession>A0A806LHZ5</accession>
<proteinExistence type="inferred from homology"/>
<dbReference type="AlphaFoldDB" id="A0A806LHZ5"/>
<dbReference type="EC" id="5.6.2.4" evidence="5"/>
<dbReference type="EMBL" id="CP007122">
    <property type="protein sequence ID" value="AHJ34445.1"/>
    <property type="molecule type" value="Genomic_DNA"/>
</dbReference>
<dbReference type="GO" id="GO:0030894">
    <property type="term" value="C:replisome"/>
    <property type="evidence" value="ECO:0007669"/>
    <property type="project" value="TreeGrafter"/>
</dbReference>
<dbReference type="InterPro" id="IPR014001">
    <property type="entry name" value="Helicase_ATP-bd"/>
</dbReference>
<evidence type="ECO:0000259" key="6">
    <source>
        <dbReference type="PROSITE" id="PS51192"/>
    </source>
</evidence>
<evidence type="ECO:0000256" key="5">
    <source>
        <dbReference type="ARBA" id="ARBA00034808"/>
    </source>
</evidence>
<dbReference type="GO" id="GO:0005524">
    <property type="term" value="F:ATP binding"/>
    <property type="evidence" value="ECO:0007669"/>
    <property type="project" value="InterPro"/>
</dbReference>
<dbReference type="GO" id="GO:0005737">
    <property type="term" value="C:cytoplasm"/>
    <property type="evidence" value="ECO:0007669"/>
    <property type="project" value="TreeGrafter"/>
</dbReference>
<name>A0A806LHZ5_LACPA</name>
<evidence type="ECO:0000313" key="8">
    <source>
        <dbReference type="Proteomes" id="UP000019441"/>
    </source>
</evidence>
<sequence length="96" mass="10251">MIAPQAETILKEKFGYDHFRAGQNQAISRVLAGESTLVVMPTGGGKSLCYQIPAMLLSGLTLVVSPLIALMKDQVDALNDNGIPAAFINSTPRLHN</sequence>
<reference evidence="7 8" key="1">
    <citation type="journal article" date="2014" name="Genome Announc.">
        <title>Whole Genome Sequence of the Probiotic Strain Lactobacillus paracasei N1115, Isolated from Traditional Chinese Fermented Milk.</title>
        <authorList>
            <person name="Wang S."/>
            <person name="Zhu H."/>
            <person name="He F."/>
            <person name="Luo Y."/>
            <person name="Kang Z."/>
            <person name="Lu C."/>
            <person name="Feng L."/>
            <person name="Lu X."/>
            <person name="Xue Y."/>
            <person name="Wang H."/>
        </authorList>
    </citation>
    <scope>NUCLEOTIDE SEQUENCE [LARGE SCALE GENOMIC DNA]</scope>
    <source>
        <strain evidence="7 8">N1115</strain>
    </source>
</reference>
<organism evidence="7 8">
    <name type="scientific">Lacticaseibacillus paracasei N1115</name>
    <dbReference type="NCBI Taxonomy" id="1446494"/>
    <lineage>
        <taxon>Bacteria</taxon>
        <taxon>Bacillati</taxon>
        <taxon>Bacillota</taxon>
        <taxon>Bacilli</taxon>
        <taxon>Lactobacillales</taxon>
        <taxon>Lactobacillaceae</taxon>
        <taxon>Lacticaseibacillus</taxon>
    </lineage>
</organism>
<dbReference type="GO" id="GO:0043590">
    <property type="term" value="C:bacterial nucleoid"/>
    <property type="evidence" value="ECO:0007669"/>
    <property type="project" value="TreeGrafter"/>
</dbReference>
<dbReference type="InterPro" id="IPR011545">
    <property type="entry name" value="DEAD/DEAH_box_helicase_dom"/>
</dbReference>
<dbReference type="GO" id="GO:0003677">
    <property type="term" value="F:DNA binding"/>
    <property type="evidence" value="ECO:0007669"/>
    <property type="project" value="UniProtKB-KW"/>
</dbReference>
<dbReference type="InterPro" id="IPR027417">
    <property type="entry name" value="P-loop_NTPase"/>
</dbReference>
<keyword evidence="2" id="KW-0238">DNA-binding</keyword>
<dbReference type="Gene3D" id="3.40.50.300">
    <property type="entry name" value="P-loop containing nucleotide triphosphate hydrolases"/>
    <property type="match status" value="1"/>
</dbReference>
<dbReference type="GO" id="GO:0043138">
    <property type="term" value="F:3'-5' DNA helicase activity"/>
    <property type="evidence" value="ECO:0007669"/>
    <property type="project" value="UniProtKB-EC"/>
</dbReference>
<evidence type="ECO:0000256" key="3">
    <source>
        <dbReference type="ARBA" id="ARBA00023235"/>
    </source>
</evidence>
<dbReference type="GO" id="GO:0006310">
    <property type="term" value="P:DNA recombination"/>
    <property type="evidence" value="ECO:0007669"/>
    <property type="project" value="TreeGrafter"/>
</dbReference>
<dbReference type="Pfam" id="PF00270">
    <property type="entry name" value="DEAD"/>
    <property type="match status" value="1"/>
</dbReference>
<dbReference type="GO" id="GO:0006281">
    <property type="term" value="P:DNA repair"/>
    <property type="evidence" value="ECO:0007669"/>
    <property type="project" value="TreeGrafter"/>
</dbReference>
<dbReference type="PANTHER" id="PTHR13710:SF105">
    <property type="entry name" value="ATP-DEPENDENT DNA HELICASE Q1"/>
    <property type="match status" value="1"/>
</dbReference>
<dbReference type="Proteomes" id="UP000019441">
    <property type="component" value="Chromosome"/>
</dbReference>
<protein>
    <recommendedName>
        <fullName evidence="5">DNA 3'-5' helicase</fullName>
        <ecNumber evidence="5">5.6.2.4</ecNumber>
    </recommendedName>
</protein>
<dbReference type="PROSITE" id="PS51192">
    <property type="entry name" value="HELICASE_ATP_BIND_1"/>
    <property type="match status" value="1"/>
</dbReference>
<dbReference type="GO" id="GO:0009378">
    <property type="term" value="F:four-way junction helicase activity"/>
    <property type="evidence" value="ECO:0007669"/>
    <property type="project" value="TreeGrafter"/>
</dbReference>
<evidence type="ECO:0000256" key="4">
    <source>
        <dbReference type="ARBA" id="ARBA00034617"/>
    </source>
</evidence>
<dbReference type="PANTHER" id="PTHR13710">
    <property type="entry name" value="DNA HELICASE RECQ FAMILY MEMBER"/>
    <property type="match status" value="1"/>
</dbReference>
<feature type="domain" description="Helicase ATP-binding" evidence="6">
    <location>
        <begin position="27"/>
        <end position="96"/>
    </location>
</feature>
<dbReference type="KEGG" id="lpq:AF91_08505"/>
<comment type="catalytic activity">
    <reaction evidence="4">
        <text>Couples ATP hydrolysis with the unwinding of duplex DNA by translocating in the 3'-5' direction.</text>
        <dbReference type="EC" id="5.6.2.4"/>
    </reaction>
</comment>
<dbReference type="SUPFAM" id="SSF52540">
    <property type="entry name" value="P-loop containing nucleoside triphosphate hydrolases"/>
    <property type="match status" value="1"/>
</dbReference>
<keyword evidence="3" id="KW-0413">Isomerase</keyword>
<gene>
    <name evidence="7" type="ORF">AF91_08505</name>
</gene>
<evidence type="ECO:0000256" key="1">
    <source>
        <dbReference type="ARBA" id="ARBA00005446"/>
    </source>
</evidence>
<comment type="similarity">
    <text evidence="1">Belongs to the helicase family. RecQ subfamily.</text>
</comment>
<evidence type="ECO:0000256" key="2">
    <source>
        <dbReference type="ARBA" id="ARBA00023125"/>
    </source>
</evidence>